<comment type="caution">
    <text evidence="1">The sequence shown here is derived from an EMBL/GenBank/DDBJ whole genome shotgun (WGS) entry which is preliminary data.</text>
</comment>
<dbReference type="InterPro" id="IPR010349">
    <property type="entry name" value="Asparaginase_II"/>
</dbReference>
<proteinExistence type="predicted"/>
<gene>
    <name evidence="1" type="ORF">DCF19_01855</name>
</gene>
<evidence type="ECO:0000313" key="1">
    <source>
        <dbReference type="EMBL" id="PZO44517.1"/>
    </source>
</evidence>
<dbReference type="Pfam" id="PF06089">
    <property type="entry name" value="Asparaginase_II"/>
    <property type="match status" value="1"/>
</dbReference>
<protein>
    <submittedName>
        <fullName evidence="1">Asparaginase</fullName>
    </submittedName>
</protein>
<reference evidence="1 2" key="1">
    <citation type="submission" date="2018-04" db="EMBL/GenBank/DDBJ databases">
        <authorList>
            <person name="Go L.Y."/>
            <person name="Mitchell J.A."/>
        </authorList>
    </citation>
    <scope>NUCLEOTIDE SEQUENCE [LARGE SCALE GENOMIC DNA]</scope>
    <source>
        <strain evidence="1">ULC066bin1</strain>
    </source>
</reference>
<dbReference type="PANTHER" id="PTHR42110">
    <property type="entry name" value="L-ASPARAGINASE, PUTATIVE (AFU_ORTHOLOGUE AFUA_3G11890)-RELATED"/>
    <property type="match status" value="1"/>
</dbReference>
<dbReference type="EMBL" id="QBML01000002">
    <property type="protein sequence ID" value="PZO44517.1"/>
    <property type="molecule type" value="Genomic_DNA"/>
</dbReference>
<dbReference type="Proteomes" id="UP000249467">
    <property type="component" value="Unassembled WGS sequence"/>
</dbReference>
<dbReference type="AlphaFoldDB" id="A0A2W4WMV9"/>
<dbReference type="PANTHER" id="PTHR42110:SF1">
    <property type="entry name" value="L-ASPARAGINASE, PUTATIVE (AFU_ORTHOLOGUE AFUA_3G11890)-RELATED"/>
    <property type="match status" value="1"/>
</dbReference>
<evidence type="ECO:0000313" key="2">
    <source>
        <dbReference type="Proteomes" id="UP000249467"/>
    </source>
</evidence>
<organism evidence="1 2">
    <name type="scientific">Pseudanabaena frigida</name>
    <dbReference type="NCBI Taxonomy" id="945775"/>
    <lineage>
        <taxon>Bacteria</taxon>
        <taxon>Bacillati</taxon>
        <taxon>Cyanobacteriota</taxon>
        <taxon>Cyanophyceae</taxon>
        <taxon>Pseudanabaenales</taxon>
        <taxon>Pseudanabaenaceae</taxon>
        <taxon>Pseudanabaena</taxon>
    </lineage>
</organism>
<sequence length="319" mass="34698">MNLGKRNRFSANKITVQLLREGIVESIHSCQAAVVDTRGRVLSAAGDPQTTTFARSCLKPIQALPVSISGAQERFNLSETDLAIICGSHQGTISQARQVFSILWRCDVEPSALQCPIPDCQRSPLQHNCSGKHAGMIAICKQQGWQISSYMDRHHPVQQLALNTMADMLHMPAAEFICAHDDCGVPTYLLEIGQLAHLYALLSAHDQVHPERITRAMTRHPDMVAGDGQFDTELMRLTNGEIVSKAGAEGLQCIGRIGEGLGLAIKVMDGSKRAKIAVSIHLLKQLGWISPTVAQSLEESFLSVGKYSRLEAVGELSLA</sequence>
<accession>A0A2W4WMV9</accession>
<name>A0A2W4WMV9_9CYAN</name>
<reference evidence="1 2" key="2">
    <citation type="submission" date="2018-06" db="EMBL/GenBank/DDBJ databases">
        <title>Metagenomic assembly of (sub)arctic Cyanobacteria and their associated microbiome from non-axenic cultures.</title>
        <authorList>
            <person name="Baurain D."/>
        </authorList>
    </citation>
    <scope>NUCLEOTIDE SEQUENCE [LARGE SCALE GENOMIC DNA]</scope>
    <source>
        <strain evidence="1">ULC066bin1</strain>
    </source>
</reference>